<accession>A0A6A6GMD8</accession>
<dbReference type="PANTHER" id="PTHR28219:SF1">
    <property type="entry name" value="UPF0642 PROTEIN YBL028C"/>
    <property type="match status" value="1"/>
</dbReference>
<feature type="region of interest" description="Disordered" evidence="1">
    <location>
        <begin position="1"/>
        <end position="137"/>
    </location>
</feature>
<evidence type="ECO:0000313" key="3">
    <source>
        <dbReference type="EMBL" id="KAF2226680.1"/>
    </source>
</evidence>
<organism evidence="3 4">
    <name type="scientific">Elsinoe ampelina</name>
    <dbReference type="NCBI Taxonomy" id="302913"/>
    <lineage>
        <taxon>Eukaryota</taxon>
        <taxon>Fungi</taxon>
        <taxon>Dikarya</taxon>
        <taxon>Ascomycota</taxon>
        <taxon>Pezizomycotina</taxon>
        <taxon>Dothideomycetes</taxon>
        <taxon>Dothideomycetidae</taxon>
        <taxon>Myriangiales</taxon>
        <taxon>Elsinoaceae</taxon>
        <taxon>Elsinoe</taxon>
    </lineage>
</organism>
<feature type="compositionally biased region" description="Basic and acidic residues" evidence="1">
    <location>
        <begin position="96"/>
        <end position="111"/>
    </location>
</feature>
<protein>
    <recommendedName>
        <fullName evidence="2">DUF2423 domain-containing protein</fullName>
    </recommendedName>
</protein>
<dbReference type="Proteomes" id="UP000799538">
    <property type="component" value="Unassembled WGS sequence"/>
</dbReference>
<dbReference type="AlphaFoldDB" id="A0A6A6GMD8"/>
<name>A0A6A6GMD8_9PEZI</name>
<feature type="compositionally biased region" description="Basic and acidic residues" evidence="1">
    <location>
        <begin position="26"/>
        <end position="38"/>
    </location>
</feature>
<sequence length="137" mass="15479">MAKSSRSSIRKTNRSRLKSRVFGPVEDARTKRLSEKLVELASQPKAATTDMDIEKTEDSKAAEQESKENSGHADDADMDVDNAGNDDGAEKTTTVSRKEEKRRKEAKSARIDKKRHRKPRNTVSFPKKRQPGRKVKI</sequence>
<proteinExistence type="predicted"/>
<evidence type="ECO:0000313" key="4">
    <source>
        <dbReference type="Proteomes" id="UP000799538"/>
    </source>
</evidence>
<gene>
    <name evidence="3" type="ORF">BDZ85DRAFT_256587</name>
</gene>
<feature type="compositionally biased region" description="Basic residues" evidence="1">
    <location>
        <begin position="8"/>
        <end position="19"/>
    </location>
</feature>
<evidence type="ECO:0000259" key="2">
    <source>
        <dbReference type="Pfam" id="PF10338"/>
    </source>
</evidence>
<keyword evidence="4" id="KW-1185">Reference proteome</keyword>
<dbReference type="GO" id="GO:0030687">
    <property type="term" value="C:preribosome, large subunit precursor"/>
    <property type="evidence" value="ECO:0007669"/>
    <property type="project" value="TreeGrafter"/>
</dbReference>
<feature type="compositionally biased region" description="Basic and acidic residues" evidence="1">
    <location>
        <begin position="52"/>
        <end position="75"/>
    </location>
</feature>
<feature type="compositionally biased region" description="Basic residues" evidence="1">
    <location>
        <begin position="112"/>
        <end position="137"/>
    </location>
</feature>
<reference evidence="4" key="1">
    <citation type="journal article" date="2020" name="Stud. Mycol.">
        <title>101 Dothideomycetes genomes: A test case for predicting lifestyles and emergence of pathogens.</title>
        <authorList>
            <person name="Haridas S."/>
            <person name="Albert R."/>
            <person name="Binder M."/>
            <person name="Bloem J."/>
            <person name="LaButti K."/>
            <person name="Salamov A."/>
            <person name="Andreopoulos B."/>
            <person name="Baker S."/>
            <person name="Barry K."/>
            <person name="Bills G."/>
            <person name="Bluhm B."/>
            <person name="Cannon C."/>
            <person name="Castanera R."/>
            <person name="Culley D."/>
            <person name="Daum C."/>
            <person name="Ezra D."/>
            <person name="Gonzalez J."/>
            <person name="Henrissat B."/>
            <person name="Kuo A."/>
            <person name="Liang C."/>
            <person name="Lipzen A."/>
            <person name="Lutzoni F."/>
            <person name="Magnuson J."/>
            <person name="Mondo S."/>
            <person name="Nolan M."/>
            <person name="Ohm R."/>
            <person name="Pangilinan J."/>
            <person name="Park H.-J."/>
            <person name="Ramirez L."/>
            <person name="Alfaro M."/>
            <person name="Sun H."/>
            <person name="Tritt A."/>
            <person name="Yoshinaga Y."/>
            <person name="Zwiers L.-H."/>
            <person name="Turgeon B."/>
            <person name="Goodwin S."/>
            <person name="Spatafora J."/>
            <person name="Crous P."/>
            <person name="Grigoriev I."/>
        </authorList>
    </citation>
    <scope>NUCLEOTIDE SEQUENCE [LARGE SCALE GENOMIC DNA]</scope>
    <source>
        <strain evidence="4">CECT 20119</strain>
    </source>
</reference>
<evidence type="ECO:0000256" key="1">
    <source>
        <dbReference type="SAM" id="MobiDB-lite"/>
    </source>
</evidence>
<feature type="domain" description="DUF2423" evidence="2">
    <location>
        <begin position="1"/>
        <end position="44"/>
    </location>
</feature>
<dbReference type="PANTHER" id="PTHR28219">
    <property type="entry name" value="UPF0642 PROTEIN YBL028C"/>
    <property type="match status" value="1"/>
</dbReference>
<dbReference type="EMBL" id="ML992502">
    <property type="protein sequence ID" value="KAF2226680.1"/>
    <property type="molecule type" value="Genomic_DNA"/>
</dbReference>
<dbReference type="OrthoDB" id="4087970at2759"/>
<dbReference type="InterPro" id="IPR019434">
    <property type="entry name" value="DUF2423"/>
</dbReference>
<dbReference type="Pfam" id="PF10338">
    <property type="entry name" value="YBL028C_N"/>
    <property type="match status" value="1"/>
</dbReference>